<dbReference type="InterPro" id="IPR018511">
    <property type="entry name" value="Hemolysin-typ_Ca-bd_CS"/>
</dbReference>
<gene>
    <name evidence="2" type="ORF">NOCA180127</name>
</gene>
<dbReference type="InterPro" id="IPR001343">
    <property type="entry name" value="Hemolysn_Ca-bd"/>
</dbReference>
<proteinExistence type="predicted"/>
<dbReference type="AlphaFoldDB" id="A0A2P2CKG6"/>
<dbReference type="PRINTS" id="PR00313">
    <property type="entry name" value="CABNDNGRPT"/>
</dbReference>
<dbReference type="SUPFAM" id="SSF51120">
    <property type="entry name" value="beta-Roll"/>
    <property type="match status" value="2"/>
</dbReference>
<dbReference type="GO" id="GO:0005509">
    <property type="term" value="F:calcium ion binding"/>
    <property type="evidence" value="ECO:0007669"/>
    <property type="project" value="InterPro"/>
</dbReference>
<feature type="region of interest" description="Disordered" evidence="1">
    <location>
        <begin position="401"/>
        <end position="422"/>
    </location>
</feature>
<accession>A0A2P2CKG6</accession>
<name>A0A2P2CKG6_9ZZZZ</name>
<organism evidence="2">
    <name type="scientific">metagenome</name>
    <dbReference type="NCBI Taxonomy" id="256318"/>
    <lineage>
        <taxon>unclassified sequences</taxon>
        <taxon>metagenomes</taxon>
    </lineage>
</organism>
<evidence type="ECO:0000313" key="2">
    <source>
        <dbReference type="EMBL" id="CUR62483.1"/>
    </source>
</evidence>
<dbReference type="InterPro" id="IPR011049">
    <property type="entry name" value="Serralysin-like_metalloprot_C"/>
</dbReference>
<dbReference type="Gene3D" id="2.150.10.10">
    <property type="entry name" value="Serralysin-like metalloprotease, C-terminal"/>
    <property type="match status" value="1"/>
</dbReference>
<dbReference type="Pfam" id="PF00353">
    <property type="entry name" value="HemolysinCabind"/>
    <property type="match status" value="1"/>
</dbReference>
<evidence type="ECO:0000256" key="1">
    <source>
        <dbReference type="SAM" id="MobiDB-lite"/>
    </source>
</evidence>
<reference evidence="2" key="1">
    <citation type="submission" date="2015-08" db="EMBL/GenBank/DDBJ databases">
        <authorList>
            <person name="Babu N.S."/>
            <person name="Beckwith C.J."/>
            <person name="Beseler K.G."/>
            <person name="Brison A."/>
            <person name="Carone J.V."/>
            <person name="Caskin T.P."/>
            <person name="Diamond M."/>
            <person name="Durham M.E."/>
            <person name="Foxe J.M."/>
            <person name="Go M."/>
            <person name="Henderson B.A."/>
            <person name="Jones I.B."/>
            <person name="McGettigan J.A."/>
            <person name="Micheletti S.J."/>
            <person name="Nasrallah M.E."/>
            <person name="Ortiz D."/>
            <person name="Piller C.R."/>
            <person name="Privatt S.R."/>
            <person name="Schneider S.L."/>
            <person name="Sharp S."/>
            <person name="Smith T.C."/>
            <person name="Stanton J.D."/>
            <person name="Ullery H.E."/>
            <person name="Wilson R.J."/>
            <person name="Serrano M.G."/>
            <person name="Buck G."/>
            <person name="Lee V."/>
            <person name="Wang Y."/>
            <person name="Carvalho R."/>
            <person name="Voegtly L."/>
            <person name="Shi R."/>
            <person name="Duckworth R."/>
            <person name="Johnson A."/>
            <person name="Loviza R."/>
            <person name="Walstead R."/>
            <person name="Shah Z."/>
            <person name="Kiflezghi M."/>
            <person name="Wade K."/>
            <person name="Ball S.L."/>
            <person name="Bradley K.W."/>
            <person name="Asai D.J."/>
            <person name="Bowman C.A."/>
            <person name="Russell D.A."/>
            <person name="Pope W.H."/>
            <person name="Jacobs-Sera D."/>
            <person name="Hendrix R.W."/>
            <person name="Hatfull G.F."/>
        </authorList>
    </citation>
    <scope>NUCLEOTIDE SEQUENCE</scope>
</reference>
<dbReference type="EMBL" id="CZKB01000028">
    <property type="protein sequence ID" value="CUR62483.1"/>
    <property type="molecule type" value="Genomic_DNA"/>
</dbReference>
<protein>
    <recommendedName>
        <fullName evidence="3">Hemolysin-type calcium-binding region</fullName>
    </recommendedName>
</protein>
<dbReference type="Gene3D" id="2.160.20.160">
    <property type="match status" value="1"/>
</dbReference>
<sequence length="438" mass="44924">MHRSTTALLATALLGATLLPATSAGAAPTTCQGQAVTISGPGDTSGTLTGTEGKDVIATEGATRVLALGGDDLVCVTGGARPVVDAGAGNDSVDASAAVAGSESVLGEGDDRYVGSPAWDVVHAGTVQAGTSLDSGRDVIDAGWRGLREDVVVSGQAQQANSDEVRAGWVDLSWYGVATGAGVLDGGDDSLLRLHPVEAWGVSINADLGTLGMARAPLQRISGFARFAVTSHPGLTRFSFGGTQRHDSLFFDGLRSSTLFQVSFRSGDDELRIVSQEKTKDNASFSGGRGTDRLDLGMASVSDVDLDLRKGRLSTGRGKGEVTIAARGFEDATVVAPDVEVLGTPGRNDVAVLACRATAHGLGGKDVITALDATADLGRADCARKPRVRFFGGPGKDTLAGSNGRDRLIGGPGKDFVDGRSGRDACQGETVRRCEARR</sequence>
<dbReference type="PROSITE" id="PS00330">
    <property type="entry name" value="HEMOLYSIN_CALCIUM"/>
    <property type="match status" value="1"/>
</dbReference>
<evidence type="ECO:0008006" key="3">
    <source>
        <dbReference type="Google" id="ProtNLM"/>
    </source>
</evidence>